<name>A0A0D1Y871_ANEMI</name>
<evidence type="ECO:0000313" key="3">
    <source>
        <dbReference type="Proteomes" id="UP000037269"/>
    </source>
</evidence>
<reference evidence="1 3" key="1">
    <citation type="submission" date="2015-07" db="EMBL/GenBank/DDBJ databases">
        <title>Fjat-14205 dsm 2895.</title>
        <authorList>
            <person name="Liu B."/>
            <person name="Wang J."/>
            <person name="Zhu Y."/>
            <person name="Liu G."/>
            <person name="Chen Q."/>
            <person name="Chen Z."/>
            <person name="Lan J."/>
            <person name="Che J."/>
            <person name="Ge C."/>
            <person name="Shi H."/>
            <person name="Pan Z."/>
            <person name="Liu X."/>
        </authorList>
    </citation>
    <scope>NUCLEOTIDE SEQUENCE [LARGE SCALE GENOMIC DNA]</scope>
    <source>
        <strain evidence="1 3">DSM 2895</strain>
    </source>
</reference>
<dbReference type="Proteomes" id="UP000182836">
    <property type="component" value="Unassembled WGS sequence"/>
</dbReference>
<accession>A0A0D1Y871</accession>
<dbReference type="OrthoDB" id="9789070at2"/>
<keyword evidence="3" id="KW-1185">Reference proteome</keyword>
<dbReference type="EMBL" id="LGUG01000004">
    <property type="protein sequence ID" value="KON96666.1"/>
    <property type="molecule type" value="Genomic_DNA"/>
</dbReference>
<dbReference type="RefSeq" id="WP_043066402.1">
    <property type="nucleotide sequence ID" value="NZ_BJOA01000118.1"/>
</dbReference>
<dbReference type="GeneID" id="42306577"/>
<reference evidence="2 4" key="2">
    <citation type="submission" date="2016-10" db="EMBL/GenBank/DDBJ databases">
        <authorList>
            <person name="de Groot N.N."/>
        </authorList>
    </citation>
    <scope>NUCLEOTIDE SEQUENCE [LARGE SCALE GENOMIC DNA]</scope>
    <source>
        <strain evidence="2 4">DSM 2895</strain>
    </source>
</reference>
<organism evidence="1 3">
    <name type="scientific">Aneurinibacillus migulanus</name>
    <name type="common">Bacillus migulanus</name>
    <dbReference type="NCBI Taxonomy" id="47500"/>
    <lineage>
        <taxon>Bacteria</taxon>
        <taxon>Bacillati</taxon>
        <taxon>Bacillota</taxon>
        <taxon>Bacilli</taxon>
        <taxon>Bacillales</taxon>
        <taxon>Paenibacillaceae</taxon>
        <taxon>Aneurinibacillus group</taxon>
        <taxon>Aneurinibacillus</taxon>
    </lineage>
</organism>
<gene>
    <name evidence="1" type="ORF">AF333_15470</name>
    <name evidence="2" type="ORF">SAMN04487909_13025</name>
</gene>
<protein>
    <submittedName>
        <fullName evidence="1">Uncharacterized protein</fullName>
    </submittedName>
</protein>
<dbReference type="EMBL" id="FNED01000030">
    <property type="protein sequence ID" value="SDJ85039.1"/>
    <property type="molecule type" value="Genomic_DNA"/>
</dbReference>
<evidence type="ECO:0000313" key="4">
    <source>
        <dbReference type="Proteomes" id="UP000182836"/>
    </source>
</evidence>
<evidence type="ECO:0000313" key="2">
    <source>
        <dbReference type="EMBL" id="SDJ85039.1"/>
    </source>
</evidence>
<dbReference type="Proteomes" id="UP000037269">
    <property type="component" value="Unassembled WGS sequence"/>
</dbReference>
<proteinExistence type="predicted"/>
<evidence type="ECO:0000313" key="1">
    <source>
        <dbReference type="EMBL" id="KON96666.1"/>
    </source>
</evidence>
<dbReference type="PATRIC" id="fig|47500.8.peg.394"/>
<dbReference type="AlphaFoldDB" id="A0A0D1Y871"/>
<sequence>MLRPNEENQAAYELVCIENLVPDNHLLCKTNTYIDCSFIREKTRLIITKIMVDQRRNVLRYTRRSSKGNKGFRNLPHFQ</sequence>